<dbReference type="InterPro" id="IPR015000">
    <property type="entry name" value="EipB-like"/>
</dbReference>
<dbReference type="OrthoDB" id="9815514at2"/>
<gene>
    <name evidence="2" type="ORF">APE01nite_22130</name>
</gene>
<dbReference type="EMBL" id="BJMV01000013">
    <property type="protein sequence ID" value="GEB86416.1"/>
    <property type="molecule type" value="Genomic_DNA"/>
</dbReference>
<sequence length="295" mass="32223">MLSPIGMIFYPFMARTHRIPTFCLLLASCFVLPLPSAHASSQPVSLASQNVRYSLDLVESSDGSTTDATGSMTYSVRRTCTAWETVQKLEIQSTTRKHGPELMLSDYVASESLDGRHLTFRTQERVNGRILQTVSGQAQLNRDGSGSVTYDRPLAKKLSLPAGTMFPMAHTGALISAAIASQNELTTPLFDGTLPDGAQDSYATLVGWTTTPSPTSPPSLRALPTGHIHVAYYDRSQQDMIPTYTIGMHSYANGVVDRLDLDFGDFRMNGILRTLELPREPTCAHPPETISRVTP</sequence>
<feature type="signal peptide" evidence="1">
    <location>
        <begin position="1"/>
        <end position="39"/>
    </location>
</feature>
<comment type="caution">
    <text evidence="2">The sequence shown here is derived from an EMBL/GenBank/DDBJ whole genome shotgun (WGS) entry which is preliminary data.</text>
</comment>
<proteinExistence type="predicted"/>
<dbReference type="AlphaFoldDB" id="A0A4Y3TVH3"/>
<keyword evidence="1" id="KW-0732">Signal</keyword>
<keyword evidence="3" id="KW-1185">Reference proteome</keyword>
<evidence type="ECO:0000313" key="2">
    <source>
        <dbReference type="EMBL" id="GEB86416.1"/>
    </source>
</evidence>
<evidence type="ECO:0008006" key="4">
    <source>
        <dbReference type="Google" id="ProtNLM"/>
    </source>
</evidence>
<evidence type="ECO:0000256" key="1">
    <source>
        <dbReference type="SAM" id="SignalP"/>
    </source>
</evidence>
<dbReference type="Pfam" id="PF08904">
    <property type="entry name" value="EipB_like"/>
    <property type="match status" value="1"/>
</dbReference>
<reference evidence="2 3" key="1">
    <citation type="submission" date="2019-06" db="EMBL/GenBank/DDBJ databases">
        <title>Whole genome shotgun sequence of Acetobacter peroxydans NBRC 13755.</title>
        <authorList>
            <person name="Hosoyama A."/>
            <person name="Uohara A."/>
            <person name="Ohji S."/>
            <person name="Ichikawa N."/>
        </authorList>
    </citation>
    <scope>NUCLEOTIDE SEQUENCE [LARGE SCALE GENOMIC DNA]</scope>
    <source>
        <strain evidence="2 3">NBRC 13755</strain>
    </source>
</reference>
<accession>A0A4Y3TVH3</accession>
<feature type="chain" id="PRO_5021322152" description="ATP-binding protein" evidence="1">
    <location>
        <begin position="40"/>
        <end position="295"/>
    </location>
</feature>
<organism evidence="2 3">
    <name type="scientific">Acetobacter peroxydans</name>
    <dbReference type="NCBI Taxonomy" id="104098"/>
    <lineage>
        <taxon>Bacteria</taxon>
        <taxon>Pseudomonadati</taxon>
        <taxon>Pseudomonadota</taxon>
        <taxon>Alphaproteobacteria</taxon>
        <taxon>Acetobacterales</taxon>
        <taxon>Acetobacteraceae</taxon>
        <taxon>Acetobacter</taxon>
    </lineage>
</organism>
<evidence type="ECO:0000313" key="3">
    <source>
        <dbReference type="Proteomes" id="UP000317730"/>
    </source>
</evidence>
<name>A0A4Y3TVH3_9PROT</name>
<protein>
    <recommendedName>
        <fullName evidence="4">ATP-binding protein</fullName>
    </recommendedName>
</protein>
<dbReference type="Proteomes" id="UP000317730">
    <property type="component" value="Unassembled WGS sequence"/>
</dbReference>